<sequence>MNSRYIKSQQGMALIVSLLLLLAITIIVLAASRGTGQQERMSANLYDRELAFQATESAIRIAEQWLMNNPNHVDFTGVQGRYPQPDPNNLPRWRDPATVWQAADLALGGLQQDAEFIIEDMGRWPDPPDCARGSTIPPGCLSQTYRITARSAGADRAGIMLQVLFRR</sequence>
<dbReference type="RefSeq" id="WP_091344946.1">
    <property type="nucleotide sequence ID" value="NZ_FNRM01000011.1"/>
</dbReference>
<feature type="domain" description="Type 4 fimbrial biogenesis protein PilX N-terminal" evidence="1">
    <location>
        <begin position="10"/>
        <end position="60"/>
    </location>
</feature>
<reference evidence="2 3" key="1">
    <citation type="submission" date="2016-10" db="EMBL/GenBank/DDBJ databases">
        <authorList>
            <person name="de Groot N.N."/>
        </authorList>
    </citation>
    <scope>NUCLEOTIDE SEQUENCE [LARGE SCALE GENOMIC DNA]</scope>
    <source>
        <strain evidence="2 3">CGMCC 1.3430</strain>
    </source>
</reference>
<proteinExistence type="predicted"/>
<dbReference type="OrthoDB" id="5801860at2"/>
<dbReference type="EMBL" id="FNRM01000011">
    <property type="protein sequence ID" value="SEA98068.1"/>
    <property type="molecule type" value="Genomic_DNA"/>
</dbReference>
<dbReference type="InterPro" id="IPR025746">
    <property type="entry name" value="PilX_N_dom"/>
</dbReference>
<evidence type="ECO:0000259" key="1">
    <source>
        <dbReference type="Pfam" id="PF14341"/>
    </source>
</evidence>
<evidence type="ECO:0000313" key="2">
    <source>
        <dbReference type="EMBL" id="SEA98068.1"/>
    </source>
</evidence>
<dbReference type="Proteomes" id="UP000198773">
    <property type="component" value="Unassembled WGS sequence"/>
</dbReference>
<protein>
    <submittedName>
        <fullName evidence="2">Type IV pilus assembly protein PilX</fullName>
    </submittedName>
</protein>
<dbReference type="AlphaFoldDB" id="A0A1H4FMY2"/>
<dbReference type="Pfam" id="PF14341">
    <property type="entry name" value="PilX_N"/>
    <property type="match status" value="1"/>
</dbReference>
<name>A0A1H4FMY2_ALKAM</name>
<gene>
    <name evidence="2" type="ORF">SAMN04488051_11156</name>
</gene>
<evidence type="ECO:0000313" key="3">
    <source>
        <dbReference type="Proteomes" id="UP000198773"/>
    </source>
</evidence>
<keyword evidence="3" id="KW-1185">Reference proteome</keyword>
<dbReference type="STRING" id="152573.SAMN04488051_11156"/>
<organism evidence="2 3">
    <name type="scientific">Alkalimonas amylolytica</name>
    <dbReference type="NCBI Taxonomy" id="152573"/>
    <lineage>
        <taxon>Bacteria</taxon>
        <taxon>Pseudomonadati</taxon>
        <taxon>Pseudomonadota</taxon>
        <taxon>Gammaproteobacteria</taxon>
        <taxon>Alkalimonas</taxon>
    </lineage>
</organism>
<accession>A0A1H4FMY2</accession>